<reference evidence="4 5" key="1">
    <citation type="submission" date="2016-02" db="EMBL/GenBank/DDBJ databases">
        <title>Anaerosporomusa subterraneum gen. nov., sp. nov., a spore-forming obligate anaerobe isolated from saprolite.</title>
        <authorList>
            <person name="Choi J.K."/>
            <person name="Shah M."/>
            <person name="Yee N."/>
        </authorList>
    </citation>
    <scope>NUCLEOTIDE SEQUENCE [LARGE SCALE GENOMIC DNA]</scope>
    <source>
        <strain evidence="4 5">RU4</strain>
    </source>
</reference>
<feature type="domain" description="PurM-like C-terminal" evidence="3">
    <location>
        <begin position="162"/>
        <end position="309"/>
    </location>
</feature>
<dbReference type="PANTHER" id="PTHR30303:SF0">
    <property type="entry name" value="CARBAMOYL DEHYDRATASE HYPE"/>
    <property type="match status" value="1"/>
</dbReference>
<dbReference type="NCBIfam" id="TIGR02124">
    <property type="entry name" value="hypE"/>
    <property type="match status" value="1"/>
</dbReference>
<comment type="similarity">
    <text evidence="1">Belongs to the HypE family.</text>
</comment>
<evidence type="ECO:0000256" key="1">
    <source>
        <dbReference type="ARBA" id="ARBA00006243"/>
    </source>
</evidence>
<dbReference type="SUPFAM" id="SSF55326">
    <property type="entry name" value="PurM N-terminal domain-like"/>
    <property type="match status" value="1"/>
</dbReference>
<organism evidence="4 5">
    <name type="scientific">Anaerosporomusa subterranea</name>
    <dbReference type="NCBI Taxonomy" id="1794912"/>
    <lineage>
        <taxon>Bacteria</taxon>
        <taxon>Bacillati</taxon>
        <taxon>Bacillota</taxon>
        <taxon>Negativicutes</taxon>
        <taxon>Acetonemataceae</taxon>
        <taxon>Anaerosporomusa</taxon>
    </lineage>
</organism>
<evidence type="ECO:0000259" key="3">
    <source>
        <dbReference type="Pfam" id="PF02769"/>
    </source>
</evidence>
<dbReference type="AlphaFoldDB" id="A0A154BRK3"/>
<dbReference type="PANTHER" id="PTHR30303">
    <property type="entry name" value="HYDROGENASE ISOENZYMES FORMATION PROTEIN HYPE"/>
    <property type="match status" value="1"/>
</dbReference>
<comment type="caution">
    <text evidence="4">The sequence shown here is derived from an EMBL/GenBank/DDBJ whole genome shotgun (WGS) entry which is preliminary data.</text>
</comment>
<evidence type="ECO:0000259" key="2">
    <source>
        <dbReference type="Pfam" id="PF00586"/>
    </source>
</evidence>
<dbReference type="Pfam" id="PF02769">
    <property type="entry name" value="AIRS_C"/>
    <property type="match status" value="1"/>
</dbReference>
<dbReference type="Proteomes" id="UP000076268">
    <property type="component" value="Unassembled WGS sequence"/>
</dbReference>
<feature type="domain" description="PurM-like N-terminal" evidence="2">
    <location>
        <begin position="36"/>
        <end position="148"/>
    </location>
</feature>
<dbReference type="GO" id="GO:0051604">
    <property type="term" value="P:protein maturation"/>
    <property type="evidence" value="ECO:0007669"/>
    <property type="project" value="TreeGrafter"/>
</dbReference>
<dbReference type="InterPro" id="IPR036676">
    <property type="entry name" value="PurM-like_C_sf"/>
</dbReference>
<evidence type="ECO:0000313" key="4">
    <source>
        <dbReference type="EMBL" id="KYZ76561.1"/>
    </source>
</evidence>
<evidence type="ECO:0000313" key="5">
    <source>
        <dbReference type="Proteomes" id="UP000076268"/>
    </source>
</evidence>
<dbReference type="OrthoDB" id="9801934at2"/>
<dbReference type="PIRSF" id="PIRSF005644">
    <property type="entry name" value="Hdrgns_mtr_HypE"/>
    <property type="match status" value="1"/>
</dbReference>
<dbReference type="RefSeq" id="WP_066242239.1">
    <property type="nucleotide sequence ID" value="NZ_LSGP01000017.1"/>
</dbReference>
<dbReference type="EMBL" id="LSGP01000017">
    <property type="protein sequence ID" value="KYZ76561.1"/>
    <property type="molecule type" value="Genomic_DNA"/>
</dbReference>
<dbReference type="Gene3D" id="3.30.1330.10">
    <property type="entry name" value="PurM-like, N-terminal domain"/>
    <property type="match status" value="1"/>
</dbReference>
<accession>A0A154BRK3</accession>
<dbReference type="InterPro" id="IPR011854">
    <property type="entry name" value="HypE"/>
</dbReference>
<dbReference type="CDD" id="cd02197">
    <property type="entry name" value="HypE"/>
    <property type="match status" value="1"/>
</dbReference>
<protein>
    <submittedName>
        <fullName evidence="4">Hydrogenase expression/formation protein HypE</fullName>
    </submittedName>
</protein>
<dbReference type="STRING" id="1794912.AXX12_09020"/>
<proteinExistence type="inferred from homology"/>
<dbReference type="Pfam" id="PF00586">
    <property type="entry name" value="AIRS"/>
    <property type="match status" value="1"/>
</dbReference>
<dbReference type="InterPro" id="IPR036921">
    <property type="entry name" value="PurM-like_N_sf"/>
</dbReference>
<gene>
    <name evidence="4" type="ORF">AXX12_09020</name>
</gene>
<name>A0A154BRK3_ANASB</name>
<dbReference type="InterPro" id="IPR016188">
    <property type="entry name" value="PurM-like_N"/>
</dbReference>
<sequence>MNDFIRLGHGSGGKLSHDLISAILLPAFANTILNEGHDAARFTIQGANLAFTTDSFVVKPLFFPGGDIGRLAVCGTVNDLAVSGAEPLYISASFVLETGFPLADLQKIVNSMAATAREAGVLIVTGDTKVVEKGAVDGIFINTAGLGRLITGVDIKPVNAAPGQDIIVSGSLGEHALAVMRERHGLKFPGEVISDCAPLNSLISELLVAVPQVAVMRDPTRGGLATTLNEIASQANVGILLEEELIPVNPTVCAICQIFGYDPLYLANEGKLILFVESSFSEKTLATLHRHPLGRGARKIGQVTAEHRGLVGLRTAIGGIRLLDMLADDQLPRIC</sequence>
<dbReference type="SUPFAM" id="SSF56042">
    <property type="entry name" value="PurM C-terminal domain-like"/>
    <property type="match status" value="1"/>
</dbReference>
<dbReference type="InterPro" id="IPR010918">
    <property type="entry name" value="PurM-like_C_dom"/>
</dbReference>
<keyword evidence="5" id="KW-1185">Reference proteome</keyword>
<dbReference type="Gene3D" id="3.90.650.10">
    <property type="entry name" value="PurM-like C-terminal domain"/>
    <property type="match status" value="1"/>
</dbReference>